<accession>A0ABY7BXL2</accession>
<evidence type="ECO:0000313" key="4">
    <source>
        <dbReference type="Proteomes" id="UP001164020"/>
    </source>
</evidence>
<evidence type="ECO:0000259" key="2">
    <source>
        <dbReference type="Pfam" id="PF01425"/>
    </source>
</evidence>
<feature type="domain" description="Amidase" evidence="2">
    <location>
        <begin position="24"/>
        <end position="439"/>
    </location>
</feature>
<dbReference type="PANTHER" id="PTHR11895">
    <property type="entry name" value="TRANSAMIDASE"/>
    <property type="match status" value="1"/>
</dbReference>
<evidence type="ECO:0000313" key="3">
    <source>
        <dbReference type="EMBL" id="WAP67716.1"/>
    </source>
</evidence>
<dbReference type="PANTHER" id="PTHR11895:SF151">
    <property type="entry name" value="GLUTAMYL-TRNA(GLN) AMIDOTRANSFERASE SUBUNIT A"/>
    <property type="match status" value="1"/>
</dbReference>
<dbReference type="InterPro" id="IPR023631">
    <property type="entry name" value="Amidase_dom"/>
</dbReference>
<dbReference type="EMBL" id="CP114029">
    <property type="protein sequence ID" value="WAP67716.1"/>
    <property type="molecule type" value="Genomic_DNA"/>
</dbReference>
<comment type="similarity">
    <text evidence="1">Belongs to the amidase family.</text>
</comment>
<gene>
    <name evidence="3" type="ORF">OH818_19890</name>
</gene>
<reference evidence="3" key="1">
    <citation type="submission" date="2022-12" db="EMBL/GenBank/DDBJ databases">
        <title>Jiella pelagia sp. nov., isolated from phosphonate enriched culture of Northwest Pacific surface seawater.</title>
        <authorList>
            <person name="Shin D.Y."/>
            <person name="Hwang C.Y."/>
        </authorList>
    </citation>
    <scope>NUCLEOTIDE SEQUENCE</scope>
    <source>
        <strain evidence="3">HL-NP1</strain>
    </source>
</reference>
<name>A0ABY7BXL2_9HYPH</name>
<dbReference type="SUPFAM" id="SSF75304">
    <property type="entry name" value="Amidase signature (AS) enzymes"/>
    <property type="match status" value="1"/>
</dbReference>
<dbReference type="Pfam" id="PF01425">
    <property type="entry name" value="Amidase"/>
    <property type="match status" value="1"/>
</dbReference>
<protein>
    <submittedName>
        <fullName evidence="3">Amidase</fullName>
    </submittedName>
</protein>
<sequence>MSDLTSARAIAADVRSGRSSAVEVSKAAIDRVRILQPVLNALTHFDAEMTLAEAAAVDARIADGETLPLAGVPIVVKDTIWVAGRPITQGSRLFATSVPPEDAQAVRLLRQAGAIILGIGASSEFACKGVTTSPLHGVTRHPMDRSLTPGGSSGGPAVAVASDMAPLALGTDAGGSSRRPPAHVGIVGFKPSQDVIPYGLGYPEPFWNIQVIAPITRDVCDAALMFEVLANGPAVGILEPAAEDLQGLRIAFAPTLGLDAKVDEDVAATLDGAVRRFRRSGYDIVDAAPVWPAGTDPADAMPLQWAGLAALHGERWRRAPDDFDPDIGVQIEAGLRLTGVDVANALEASRRIREVMRSFLGKFDLVLSATTPCAAWPSSRLGPESIGGAPAGPRDHAAFTPQFNHAGLPAISIPCGSSAAGLPLGLQIGGGFGRDRTVLRVAAALERLLA</sequence>
<dbReference type="Gene3D" id="3.90.1300.10">
    <property type="entry name" value="Amidase signature (AS) domain"/>
    <property type="match status" value="1"/>
</dbReference>
<dbReference type="InterPro" id="IPR000120">
    <property type="entry name" value="Amidase"/>
</dbReference>
<dbReference type="InterPro" id="IPR036928">
    <property type="entry name" value="AS_sf"/>
</dbReference>
<dbReference type="Proteomes" id="UP001164020">
    <property type="component" value="Chromosome"/>
</dbReference>
<keyword evidence="4" id="KW-1185">Reference proteome</keyword>
<proteinExistence type="inferred from homology"/>
<organism evidence="3 4">
    <name type="scientific">Jiella pelagia</name>
    <dbReference type="NCBI Taxonomy" id="2986949"/>
    <lineage>
        <taxon>Bacteria</taxon>
        <taxon>Pseudomonadati</taxon>
        <taxon>Pseudomonadota</taxon>
        <taxon>Alphaproteobacteria</taxon>
        <taxon>Hyphomicrobiales</taxon>
        <taxon>Aurantimonadaceae</taxon>
        <taxon>Jiella</taxon>
    </lineage>
</organism>
<dbReference type="RefSeq" id="WP_268880179.1">
    <property type="nucleotide sequence ID" value="NZ_CP114029.1"/>
</dbReference>
<evidence type="ECO:0000256" key="1">
    <source>
        <dbReference type="ARBA" id="ARBA00009199"/>
    </source>
</evidence>